<feature type="region of interest" description="Disordered" evidence="1">
    <location>
        <begin position="1"/>
        <end position="58"/>
    </location>
</feature>
<reference evidence="4 5" key="2">
    <citation type="journal article" date="2019" name="Plant Biotechnol. J.">
        <title>The red bayberry genome and genetic basis of sex determination.</title>
        <authorList>
            <person name="Jia H.M."/>
            <person name="Jia H.J."/>
            <person name="Cai Q.L."/>
            <person name="Wang Y."/>
            <person name="Zhao H.B."/>
            <person name="Yang W.F."/>
            <person name="Wang G.Y."/>
            <person name="Li Y.H."/>
            <person name="Zhan D.L."/>
            <person name="Shen Y.T."/>
            <person name="Niu Q.F."/>
            <person name="Chang L."/>
            <person name="Qiu J."/>
            <person name="Zhao L."/>
            <person name="Xie H.B."/>
            <person name="Fu W.Y."/>
            <person name="Jin J."/>
            <person name="Li X.W."/>
            <person name="Jiao Y."/>
            <person name="Zhou C.C."/>
            <person name="Tu T."/>
            <person name="Chai C.Y."/>
            <person name="Gao J.L."/>
            <person name="Fan L.J."/>
            <person name="van de Weg E."/>
            <person name="Wang J.Y."/>
            <person name="Gao Z.S."/>
        </authorList>
    </citation>
    <scope>NUCLEOTIDE SEQUENCE [LARGE SCALE GENOMIC DNA]</scope>
    <source>
        <tissue evidence="4">Leaves</tissue>
    </source>
</reference>
<dbReference type="PANTHER" id="PTHR31923">
    <property type="entry name" value="BSD DOMAIN-CONTAINING PROTEIN"/>
    <property type="match status" value="1"/>
</dbReference>
<dbReference type="Pfam" id="PF03909">
    <property type="entry name" value="BSD"/>
    <property type="match status" value="1"/>
</dbReference>
<dbReference type="PROSITE" id="PS50858">
    <property type="entry name" value="BSD"/>
    <property type="match status" value="1"/>
</dbReference>
<feature type="domain" description="BSD" evidence="2">
    <location>
        <begin position="181"/>
        <end position="233"/>
    </location>
</feature>
<keyword evidence="5" id="KW-1185">Reference proteome</keyword>
<evidence type="ECO:0000259" key="2">
    <source>
        <dbReference type="PROSITE" id="PS50858"/>
    </source>
</evidence>
<evidence type="ECO:0000313" key="4">
    <source>
        <dbReference type="EMBL" id="KAB1214930.1"/>
    </source>
</evidence>
<gene>
    <name evidence="3" type="ORF">CJ030_MR0G027044</name>
    <name evidence="4" type="ORF">CJ030_MR5G024502</name>
</gene>
<dbReference type="Proteomes" id="UP000516437">
    <property type="component" value="Chromosome 5"/>
</dbReference>
<dbReference type="EMBL" id="RXIC02000492">
    <property type="protein sequence ID" value="KAB1199184.1"/>
    <property type="molecule type" value="Genomic_DNA"/>
</dbReference>
<evidence type="ECO:0000256" key="1">
    <source>
        <dbReference type="SAM" id="MobiDB-lite"/>
    </source>
</evidence>
<reference evidence="4" key="1">
    <citation type="submission" date="2018-07" db="EMBL/GenBank/DDBJ databases">
        <authorList>
            <person name="Gao Z.-S."/>
            <person name="Jia H.-M."/>
            <person name="Jia H.-J."/>
            <person name="Cai Q.-L."/>
            <person name="Wang Y."/>
            <person name="Zhao H.-B."/>
        </authorList>
    </citation>
    <scope>NUCLEOTIDE SEQUENCE</scope>
    <source>
        <tissue evidence="4">Leaves</tissue>
    </source>
</reference>
<dbReference type="InterPro" id="IPR035925">
    <property type="entry name" value="BSD_dom_sf"/>
</dbReference>
<evidence type="ECO:0000313" key="5">
    <source>
        <dbReference type="Proteomes" id="UP000516437"/>
    </source>
</evidence>
<protein>
    <recommendedName>
        <fullName evidence="2">BSD domain-containing protein</fullName>
    </recommendedName>
</protein>
<organism evidence="4 5">
    <name type="scientific">Morella rubra</name>
    <name type="common">Chinese bayberry</name>
    <dbReference type="NCBI Taxonomy" id="262757"/>
    <lineage>
        <taxon>Eukaryota</taxon>
        <taxon>Viridiplantae</taxon>
        <taxon>Streptophyta</taxon>
        <taxon>Embryophyta</taxon>
        <taxon>Tracheophyta</taxon>
        <taxon>Spermatophyta</taxon>
        <taxon>Magnoliopsida</taxon>
        <taxon>eudicotyledons</taxon>
        <taxon>Gunneridae</taxon>
        <taxon>Pentapetalae</taxon>
        <taxon>rosids</taxon>
        <taxon>fabids</taxon>
        <taxon>Fagales</taxon>
        <taxon>Myricaceae</taxon>
        <taxon>Morella</taxon>
    </lineage>
</organism>
<comment type="caution">
    <text evidence="4">The sequence shown here is derived from an EMBL/GenBank/DDBJ whole genome shotgun (WGS) entry which is preliminary data.</text>
</comment>
<dbReference type="OrthoDB" id="2021158at2759"/>
<dbReference type="SMART" id="SM00751">
    <property type="entry name" value="BSD"/>
    <property type="match status" value="1"/>
</dbReference>
<dbReference type="SUPFAM" id="SSF140383">
    <property type="entry name" value="BSD domain-like"/>
    <property type="match status" value="1"/>
</dbReference>
<evidence type="ECO:0000313" key="3">
    <source>
        <dbReference type="EMBL" id="KAB1199184.1"/>
    </source>
</evidence>
<dbReference type="PANTHER" id="PTHR31923:SF4">
    <property type="entry name" value="BSD DOMAIN-CONTAINING PROTEIN"/>
    <property type="match status" value="1"/>
</dbReference>
<feature type="region of interest" description="Disordered" evidence="1">
    <location>
        <begin position="371"/>
        <end position="472"/>
    </location>
</feature>
<dbReference type="Gene3D" id="1.10.3970.10">
    <property type="entry name" value="BSD domain"/>
    <property type="match status" value="1"/>
</dbReference>
<name>A0A6A1VWH4_9ROSI</name>
<dbReference type="EMBL" id="RXIC02000023">
    <property type="protein sequence ID" value="KAB1214930.1"/>
    <property type="molecule type" value="Genomic_DNA"/>
</dbReference>
<reference evidence="4" key="3">
    <citation type="submission" date="2019-09" db="EMBL/GenBank/DDBJ databases">
        <authorList>
            <person name="Gao Z."/>
        </authorList>
    </citation>
    <scope>NUCLEOTIDE SEQUENCE</scope>
    <source>
        <tissue evidence="4">Leaves</tissue>
    </source>
</reference>
<accession>A0A6A1VWH4</accession>
<proteinExistence type="predicted"/>
<feature type="region of interest" description="Disordered" evidence="1">
    <location>
        <begin position="73"/>
        <end position="97"/>
    </location>
</feature>
<feature type="compositionally biased region" description="Acidic residues" evidence="1">
    <location>
        <begin position="386"/>
        <end position="402"/>
    </location>
</feature>
<sequence>MSWLVRSIANSLKLDDDEDSNPSANATDPKSPPKPNSDSPSSSPTPSPHGVKDDLSELTKTVTRQLWGVASFLAPPPSSPQLSDLPDTRQQSDDKAEEDIISGMRSDFAEISGRFKTGISRLSSNKTVSEITKIASNFLQLGSEEAADAVGVTEEVLAFARNIALHPETWLDFPLPEEEDSDEFEMSDAQQEHALAIEHLAPSLAALRIELCPGYMSEACFWKIYFVLLHPRLSKHDAELLSTPKIVEARMLLTQELQSRHKAKQEPEYSGRGMDSADVAHEEHLSVPSSAMKSVPLTISAVEAPPSFVTPDIEMEKHPIQSTELQIVDKPVIVEGSVDRTGNPPALPGSFSRVLDEKFEDDADDWLKEESSEMVGVSGTNFPLGNDEDVSFSDLEEDDGDVPIDYKKGTSGSDSSAKDSRDWVQLSRSSDDSVKDINSVNLKHVGPEQVTGHNTETKESNDWLNVDDIDGI</sequence>
<dbReference type="InterPro" id="IPR005607">
    <property type="entry name" value="BSD_dom"/>
</dbReference>
<dbReference type="AlphaFoldDB" id="A0A6A1VWH4"/>